<accession>A0A8J3J667</accession>
<sequence length="127" mass="14288">MAGIRAETAEDDIRQYLTAYVAEMTFSAEDPGTVVDRYHTPDLEWVNDGTMLDRAKLVAHARPSRRNVTSCRVEVHEAFGAGDRVAARYTLVATTRKGVEITTDVHWFADLAADGRIRRVHTITRTR</sequence>
<dbReference type="EMBL" id="BOMB01000020">
    <property type="protein sequence ID" value="GID12677.1"/>
    <property type="molecule type" value="Genomic_DNA"/>
</dbReference>
<evidence type="ECO:0000313" key="2">
    <source>
        <dbReference type="EMBL" id="GID12677.1"/>
    </source>
</evidence>
<dbReference type="Proteomes" id="UP000612808">
    <property type="component" value="Unassembled WGS sequence"/>
</dbReference>
<protein>
    <recommendedName>
        <fullName evidence="1">SnoaL-like domain-containing protein</fullName>
    </recommendedName>
</protein>
<feature type="domain" description="SnoaL-like" evidence="1">
    <location>
        <begin position="19"/>
        <end position="119"/>
    </location>
</feature>
<dbReference type="Gene3D" id="3.10.450.50">
    <property type="match status" value="1"/>
</dbReference>
<evidence type="ECO:0000313" key="3">
    <source>
        <dbReference type="Proteomes" id="UP000612808"/>
    </source>
</evidence>
<dbReference type="InterPro" id="IPR032710">
    <property type="entry name" value="NTF2-like_dom_sf"/>
</dbReference>
<keyword evidence="3" id="KW-1185">Reference proteome</keyword>
<evidence type="ECO:0000259" key="1">
    <source>
        <dbReference type="Pfam" id="PF12680"/>
    </source>
</evidence>
<dbReference type="AlphaFoldDB" id="A0A8J3J667"/>
<dbReference type="RefSeq" id="WP_203658862.1">
    <property type="nucleotide sequence ID" value="NZ_BAAAZM010000024.1"/>
</dbReference>
<organism evidence="2 3">
    <name type="scientific">Actinocatenispora rupis</name>
    <dbReference type="NCBI Taxonomy" id="519421"/>
    <lineage>
        <taxon>Bacteria</taxon>
        <taxon>Bacillati</taxon>
        <taxon>Actinomycetota</taxon>
        <taxon>Actinomycetes</taxon>
        <taxon>Micromonosporales</taxon>
        <taxon>Micromonosporaceae</taxon>
        <taxon>Actinocatenispora</taxon>
    </lineage>
</organism>
<dbReference type="SUPFAM" id="SSF54427">
    <property type="entry name" value="NTF2-like"/>
    <property type="match status" value="1"/>
</dbReference>
<comment type="caution">
    <text evidence="2">The sequence shown here is derived from an EMBL/GenBank/DDBJ whole genome shotgun (WGS) entry which is preliminary data.</text>
</comment>
<gene>
    <name evidence="2" type="ORF">Aru02nite_35660</name>
</gene>
<reference evidence="2" key="1">
    <citation type="submission" date="2021-01" db="EMBL/GenBank/DDBJ databases">
        <title>Whole genome shotgun sequence of Actinocatenispora rupis NBRC 107355.</title>
        <authorList>
            <person name="Komaki H."/>
            <person name="Tamura T."/>
        </authorList>
    </citation>
    <scope>NUCLEOTIDE SEQUENCE</scope>
    <source>
        <strain evidence="2">NBRC 107355</strain>
    </source>
</reference>
<name>A0A8J3J667_9ACTN</name>
<dbReference type="Pfam" id="PF12680">
    <property type="entry name" value="SnoaL_2"/>
    <property type="match status" value="1"/>
</dbReference>
<proteinExistence type="predicted"/>
<dbReference type="InterPro" id="IPR037401">
    <property type="entry name" value="SnoaL-like"/>
</dbReference>